<reference evidence="2 3" key="1">
    <citation type="submission" date="2016-08" db="EMBL/GenBank/DDBJ databases">
        <title>Complete genome sequence of Fictibacillus arsenicus G25-54, a strain with toxicity to nematodes and a potential arsenic-resistance activity.</title>
        <authorList>
            <person name="Zheng Z."/>
        </authorList>
    </citation>
    <scope>NUCLEOTIDE SEQUENCE [LARGE SCALE GENOMIC DNA]</scope>
    <source>
        <strain evidence="2 3">G25-54</strain>
    </source>
</reference>
<proteinExistence type="predicted"/>
<protein>
    <submittedName>
        <fullName evidence="2">Uncharacterized protein</fullName>
    </submittedName>
</protein>
<gene>
    <name evidence="2" type="ORF">ABE41_004800</name>
</gene>
<evidence type="ECO:0000313" key="3">
    <source>
        <dbReference type="Proteomes" id="UP000077412"/>
    </source>
</evidence>
<keyword evidence="1" id="KW-0472">Membrane</keyword>
<evidence type="ECO:0000256" key="1">
    <source>
        <dbReference type="SAM" id="Phobius"/>
    </source>
</evidence>
<keyword evidence="1" id="KW-1133">Transmembrane helix</keyword>
<sequence>MISKKTLYYYVLLMILSVPLIMAAKLSYHIWIKDGSIERFDFNKAYFTATIISIVIFISNVRYHKDKKQKVSI</sequence>
<dbReference type="AlphaFoldDB" id="A0A1B1Z1L2"/>
<feature type="transmembrane region" description="Helical" evidence="1">
    <location>
        <begin position="44"/>
        <end position="63"/>
    </location>
</feature>
<dbReference type="Proteomes" id="UP000077412">
    <property type="component" value="Chromosome"/>
</dbReference>
<evidence type="ECO:0000313" key="2">
    <source>
        <dbReference type="EMBL" id="ANX11315.1"/>
    </source>
</evidence>
<keyword evidence="1" id="KW-0812">Transmembrane</keyword>
<accession>A0A1B1Z1L2</accession>
<dbReference type="OrthoDB" id="2970858at2"/>
<feature type="transmembrane region" description="Helical" evidence="1">
    <location>
        <begin position="7"/>
        <end position="32"/>
    </location>
</feature>
<dbReference type="RefSeq" id="WP_066287027.1">
    <property type="nucleotide sequence ID" value="NZ_CP016761.1"/>
</dbReference>
<name>A0A1B1Z1L2_9BACL</name>
<dbReference type="KEGG" id="far:ABE41_004800"/>
<organism evidence="2 3">
    <name type="scientific">Fictibacillus arsenicus</name>
    <dbReference type="NCBI Taxonomy" id="255247"/>
    <lineage>
        <taxon>Bacteria</taxon>
        <taxon>Bacillati</taxon>
        <taxon>Bacillota</taxon>
        <taxon>Bacilli</taxon>
        <taxon>Bacillales</taxon>
        <taxon>Fictibacillaceae</taxon>
        <taxon>Fictibacillus</taxon>
    </lineage>
</organism>
<keyword evidence="3" id="KW-1185">Reference proteome</keyword>
<dbReference type="EMBL" id="CP016761">
    <property type="protein sequence ID" value="ANX11315.1"/>
    <property type="molecule type" value="Genomic_DNA"/>
</dbReference>